<dbReference type="Proteomes" id="UP000199086">
    <property type="component" value="Unassembled WGS sequence"/>
</dbReference>
<evidence type="ECO:0000256" key="10">
    <source>
        <dbReference type="RuleBase" id="RU000477"/>
    </source>
</evidence>
<dbReference type="PROSITE" id="PS00221">
    <property type="entry name" value="MIP"/>
    <property type="match status" value="1"/>
</dbReference>
<gene>
    <name evidence="12" type="ORF">GA0111570_106139</name>
</gene>
<dbReference type="PRINTS" id="PR00783">
    <property type="entry name" value="MINTRINSICP"/>
</dbReference>
<feature type="transmembrane region" description="Helical" evidence="11">
    <location>
        <begin position="172"/>
        <end position="195"/>
    </location>
</feature>
<keyword evidence="3 10" id="KW-0813">Transport</keyword>
<dbReference type="InterPro" id="IPR022357">
    <property type="entry name" value="MIP_CS"/>
</dbReference>
<dbReference type="NCBIfam" id="TIGR00861">
    <property type="entry name" value="MIP"/>
    <property type="match status" value="1"/>
</dbReference>
<keyword evidence="8 11" id="KW-1133">Transmembrane helix</keyword>
<feature type="transmembrane region" description="Helical" evidence="11">
    <location>
        <begin position="41"/>
        <end position="64"/>
    </location>
</feature>
<organism evidence="12 13">
    <name type="scientific">Raineyella antarctica</name>
    <dbReference type="NCBI Taxonomy" id="1577474"/>
    <lineage>
        <taxon>Bacteria</taxon>
        <taxon>Bacillati</taxon>
        <taxon>Actinomycetota</taxon>
        <taxon>Actinomycetes</taxon>
        <taxon>Propionibacteriales</taxon>
        <taxon>Propionibacteriaceae</taxon>
        <taxon>Raineyella</taxon>
    </lineage>
</organism>
<evidence type="ECO:0000256" key="1">
    <source>
        <dbReference type="ARBA" id="ARBA00004651"/>
    </source>
</evidence>
<dbReference type="PANTHER" id="PTHR19139">
    <property type="entry name" value="AQUAPORIN TRANSPORTER"/>
    <property type="match status" value="1"/>
</dbReference>
<evidence type="ECO:0000256" key="5">
    <source>
        <dbReference type="ARBA" id="ARBA00022519"/>
    </source>
</evidence>
<evidence type="ECO:0000256" key="9">
    <source>
        <dbReference type="ARBA" id="ARBA00023136"/>
    </source>
</evidence>
<dbReference type="GO" id="GO:0015250">
    <property type="term" value="F:water channel activity"/>
    <property type="evidence" value="ECO:0007669"/>
    <property type="project" value="TreeGrafter"/>
</dbReference>
<dbReference type="InterPro" id="IPR023271">
    <property type="entry name" value="Aquaporin-like"/>
</dbReference>
<proteinExistence type="inferred from homology"/>
<protein>
    <submittedName>
        <fullName evidence="12">Aquaporin Z</fullName>
    </submittedName>
</protein>
<evidence type="ECO:0000256" key="11">
    <source>
        <dbReference type="SAM" id="Phobius"/>
    </source>
</evidence>
<dbReference type="SUPFAM" id="SSF81338">
    <property type="entry name" value="Aquaporin-like"/>
    <property type="match status" value="1"/>
</dbReference>
<dbReference type="PROSITE" id="PS51257">
    <property type="entry name" value="PROKAR_LIPOPROTEIN"/>
    <property type="match status" value="1"/>
</dbReference>
<feature type="transmembrane region" description="Helical" evidence="11">
    <location>
        <begin position="215"/>
        <end position="236"/>
    </location>
</feature>
<dbReference type="InterPro" id="IPR000425">
    <property type="entry name" value="MIP"/>
</dbReference>
<evidence type="ECO:0000256" key="6">
    <source>
        <dbReference type="ARBA" id="ARBA00022692"/>
    </source>
</evidence>
<keyword evidence="6 10" id="KW-0812">Transmembrane</keyword>
<dbReference type="OrthoDB" id="9807293at2"/>
<name>A0A1G6H4M3_9ACTN</name>
<sequence length="255" mass="25986">MRKPSMSKRLWAEFLGTFWLVLGGCGSAVLAAKVIAAPGVNMGIGFVGVALAFGLTVLTGAYALGHISGGHFNPAVTLGCAIAKRVEWAAVAPYMVTQVIGASVAGGVLYLIASGKDGFNPVQSGFASNGFGDRSPDGYGMLAALVTEVVLTAVFVWVILGTTSKKAPAGFAPLAIGLTLTLIHLISIPVTNTSVNPARSLGVAWFAGTGAMSQVWLFIVAPLVGAAIAGFSYAALTGDEDTEPQEEEARVGAEA</sequence>
<dbReference type="CDD" id="cd00333">
    <property type="entry name" value="MIP"/>
    <property type="match status" value="1"/>
</dbReference>
<dbReference type="FunFam" id="1.20.1080.10:FF:000007">
    <property type="entry name" value="Aquaporin Z"/>
    <property type="match status" value="1"/>
</dbReference>
<dbReference type="RefSeq" id="WP_092610607.1">
    <property type="nucleotide sequence ID" value="NZ_FMYF01000006.1"/>
</dbReference>
<dbReference type="EMBL" id="FMYF01000006">
    <property type="protein sequence ID" value="SDB88865.1"/>
    <property type="molecule type" value="Genomic_DNA"/>
</dbReference>
<evidence type="ECO:0000256" key="3">
    <source>
        <dbReference type="ARBA" id="ARBA00022448"/>
    </source>
</evidence>
<dbReference type="STRING" id="1577474.GA0111570_106139"/>
<keyword evidence="9 11" id="KW-0472">Membrane</keyword>
<dbReference type="Gene3D" id="1.20.1080.10">
    <property type="entry name" value="Glycerol uptake facilitator protein"/>
    <property type="match status" value="1"/>
</dbReference>
<dbReference type="PANTHER" id="PTHR19139:SF199">
    <property type="entry name" value="MIP17260P"/>
    <property type="match status" value="1"/>
</dbReference>
<feature type="transmembrane region" description="Helical" evidence="11">
    <location>
        <begin position="91"/>
        <end position="113"/>
    </location>
</feature>
<comment type="similarity">
    <text evidence="2 10">Belongs to the MIP/aquaporin (TC 1.A.8) family.</text>
</comment>
<keyword evidence="7" id="KW-0677">Repeat</keyword>
<evidence type="ECO:0000313" key="12">
    <source>
        <dbReference type="EMBL" id="SDB88865.1"/>
    </source>
</evidence>
<dbReference type="InterPro" id="IPR034294">
    <property type="entry name" value="Aquaporin_transptr"/>
</dbReference>
<keyword evidence="4" id="KW-1003">Cell membrane</keyword>
<feature type="transmembrane region" description="Helical" evidence="11">
    <location>
        <begin position="139"/>
        <end position="160"/>
    </location>
</feature>
<dbReference type="NCBIfam" id="NF003838">
    <property type="entry name" value="PRK05420.1"/>
    <property type="match status" value="1"/>
</dbReference>
<evidence type="ECO:0000256" key="7">
    <source>
        <dbReference type="ARBA" id="ARBA00022737"/>
    </source>
</evidence>
<accession>A0A1G6H4M3</accession>
<evidence type="ECO:0000256" key="2">
    <source>
        <dbReference type="ARBA" id="ARBA00006175"/>
    </source>
</evidence>
<keyword evidence="13" id="KW-1185">Reference proteome</keyword>
<dbReference type="GO" id="GO:0005886">
    <property type="term" value="C:plasma membrane"/>
    <property type="evidence" value="ECO:0007669"/>
    <property type="project" value="UniProtKB-SubCell"/>
</dbReference>
<evidence type="ECO:0000256" key="8">
    <source>
        <dbReference type="ARBA" id="ARBA00022989"/>
    </source>
</evidence>
<dbReference type="Pfam" id="PF00230">
    <property type="entry name" value="MIP"/>
    <property type="match status" value="1"/>
</dbReference>
<keyword evidence="5" id="KW-0997">Cell inner membrane</keyword>
<evidence type="ECO:0000313" key="13">
    <source>
        <dbReference type="Proteomes" id="UP000199086"/>
    </source>
</evidence>
<reference evidence="12 13" key="1">
    <citation type="submission" date="2016-06" db="EMBL/GenBank/DDBJ databases">
        <authorList>
            <person name="Olsen C.W."/>
            <person name="Carey S."/>
            <person name="Hinshaw L."/>
            <person name="Karasin A.I."/>
        </authorList>
    </citation>
    <scope>NUCLEOTIDE SEQUENCE [LARGE SCALE GENOMIC DNA]</scope>
    <source>
        <strain evidence="12 13">LZ-22</strain>
    </source>
</reference>
<comment type="subcellular location">
    <subcellularLocation>
        <location evidence="1">Cell membrane</location>
        <topology evidence="1">Multi-pass membrane protein</topology>
    </subcellularLocation>
</comment>
<evidence type="ECO:0000256" key="4">
    <source>
        <dbReference type="ARBA" id="ARBA00022475"/>
    </source>
</evidence>
<dbReference type="AlphaFoldDB" id="A0A1G6H4M3"/>